<dbReference type="SUPFAM" id="SSF53254">
    <property type="entry name" value="Phosphoglycerate mutase-like"/>
    <property type="match status" value="1"/>
</dbReference>
<dbReference type="InterPro" id="IPR001345">
    <property type="entry name" value="PG/BPGM_mutase_AS"/>
</dbReference>
<dbReference type="InterPro" id="IPR029033">
    <property type="entry name" value="His_PPase_superfam"/>
</dbReference>
<comment type="caution">
    <text evidence="4">The sequence shown here is derived from an EMBL/GenBank/DDBJ whole genome shotgun (WGS) entry which is preliminary data.</text>
</comment>
<dbReference type="GO" id="GO:0004331">
    <property type="term" value="F:fructose-2,6-bisphosphate 2-phosphatase activity"/>
    <property type="evidence" value="ECO:0007669"/>
    <property type="project" value="TreeGrafter"/>
</dbReference>
<evidence type="ECO:0000313" key="4">
    <source>
        <dbReference type="EMBL" id="KAJ8653716.1"/>
    </source>
</evidence>
<dbReference type="CDD" id="cd07067">
    <property type="entry name" value="HP_PGM_like"/>
    <property type="match status" value="1"/>
</dbReference>
<dbReference type="PANTHER" id="PTHR46517">
    <property type="entry name" value="FRUCTOSE-2,6-BISPHOSPHATASE TIGAR"/>
    <property type="match status" value="1"/>
</dbReference>
<dbReference type="InterPro" id="IPR051695">
    <property type="entry name" value="Phosphoglycerate_Mutase"/>
</dbReference>
<dbReference type="GO" id="GO:0045820">
    <property type="term" value="P:negative regulation of glycolytic process"/>
    <property type="evidence" value="ECO:0007669"/>
    <property type="project" value="TreeGrafter"/>
</dbReference>
<evidence type="ECO:0000313" key="5">
    <source>
        <dbReference type="Proteomes" id="UP001234581"/>
    </source>
</evidence>
<accession>A0AAD7UVD6</accession>
<dbReference type="AlphaFoldDB" id="A0AAD7UVD6"/>
<proteinExistence type="predicted"/>
<evidence type="ECO:0000256" key="2">
    <source>
        <dbReference type="PIRSR" id="PIRSR613078-1"/>
    </source>
</evidence>
<dbReference type="Gene3D" id="3.40.50.1240">
    <property type="entry name" value="Phosphoglycerate mutase-like"/>
    <property type="match status" value="1"/>
</dbReference>
<dbReference type="GO" id="GO:0005829">
    <property type="term" value="C:cytosol"/>
    <property type="evidence" value="ECO:0007669"/>
    <property type="project" value="TreeGrafter"/>
</dbReference>
<dbReference type="RefSeq" id="XP_058338630.1">
    <property type="nucleotide sequence ID" value="XM_058490617.1"/>
</dbReference>
<evidence type="ECO:0000256" key="1">
    <source>
        <dbReference type="ARBA" id="ARBA00022801"/>
    </source>
</evidence>
<feature type="binding site" evidence="3">
    <location>
        <begin position="7"/>
        <end position="14"/>
    </location>
    <ligand>
        <name>substrate</name>
    </ligand>
</feature>
<dbReference type="PANTHER" id="PTHR46517:SF1">
    <property type="entry name" value="FRUCTOSE-2,6-BISPHOSPHATASE TIGAR"/>
    <property type="match status" value="1"/>
</dbReference>
<dbReference type="PROSITE" id="PS00175">
    <property type="entry name" value="PG_MUTASE"/>
    <property type="match status" value="1"/>
</dbReference>
<name>A0AAD7UVD6_9FUNG</name>
<dbReference type="InterPro" id="IPR013078">
    <property type="entry name" value="His_Pase_superF_clade-1"/>
</dbReference>
<dbReference type="Proteomes" id="UP001234581">
    <property type="component" value="Unassembled WGS sequence"/>
</dbReference>
<feature type="active site" description="Proton donor/acceptor" evidence="2">
    <location>
        <position position="84"/>
    </location>
</feature>
<dbReference type="EMBL" id="JARTCD010000073">
    <property type="protein sequence ID" value="KAJ8653716.1"/>
    <property type="molecule type" value="Genomic_DNA"/>
</dbReference>
<dbReference type="GeneID" id="83218041"/>
<feature type="active site" description="Tele-phosphohistidine intermediate" evidence="2">
    <location>
        <position position="8"/>
    </location>
</feature>
<feature type="binding site" evidence="3">
    <location>
        <position position="57"/>
    </location>
    <ligand>
        <name>substrate</name>
    </ligand>
</feature>
<protein>
    <recommendedName>
        <fullName evidence="6">Phosphoglycerate mutase</fullName>
    </recommendedName>
</protein>
<sequence>MFITLLRHGESEGNMLQCWQGITDGPLTVVGQQQATLAMQELKKYKFTTILSSPLQRALETAKKVHAALPEPRPELVVEPLLTELDMGSLEGQSWSVPNPIHTRDTPFPGGGESLNDVYLRATRFLVQHLEQVDDEEEGHVLVVSHGMFLTELVHALCSRYGYGWIDLRWSNTGITTLRCTIDNGLELIRVNDTQHVKQMYL</sequence>
<evidence type="ECO:0008006" key="6">
    <source>
        <dbReference type="Google" id="ProtNLM"/>
    </source>
</evidence>
<dbReference type="GO" id="GO:0043456">
    <property type="term" value="P:regulation of pentose-phosphate shunt"/>
    <property type="evidence" value="ECO:0007669"/>
    <property type="project" value="TreeGrafter"/>
</dbReference>
<gene>
    <name evidence="4" type="ORF">O0I10_010638</name>
</gene>
<dbReference type="Pfam" id="PF00300">
    <property type="entry name" value="His_Phos_1"/>
    <property type="match status" value="1"/>
</dbReference>
<organism evidence="4 5">
    <name type="scientific">Lichtheimia ornata</name>
    <dbReference type="NCBI Taxonomy" id="688661"/>
    <lineage>
        <taxon>Eukaryota</taxon>
        <taxon>Fungi</taxon>
        <taxon>Fungi incertae sedis</taxon>
        <taxon>Mucoromycota</taxon>
        <taxon>Mucoromycotina</taxon>
        <taxon>Mucoromycetes</taxon>
        <taxon>Mucorales</taxon>
        <taxon>Lichtheimiaceae</taxon>
        <taxon>Lichtheimia</taxon>
    </lineage>
</organism>
<keyword evidence="1" id="KW-0378">Hydrolase</keyword>
<keyword evidence="5" id="KW-1185">Reference proteome</keyword>
<reference evidence="4 5" key="1">
    <citation type="submission" date="2023-03" db="EMBL/GenBank/DDBJ databases">
        <title>Genome sequence of Lichtheimia ornata CBS 291.66.</title>
        <authorList>
            <person name="Mohabir J.T."/>
            <person name="Shea T.P."/>
            <person name="Kurbessoian T."/>
            <person name="Berby B."/>
            <person name="Fontaine J."/>
            <person name="Livny J."/>
            <person name="Gnirke A."/>
            <person name="Stajich J.E."/>
            <person name="Cuomo C.A."/>
        </authorList>
    </citation>
    <scope>NUCLEOTIDE SEQUENCE [LARGE SCALE GENOMIC DNA]</scope>
    <source>
        <strain evidence="4">CBS 291.66</strain>
    </source>
</reference>
<dbReference type="SMART" id="SM00855">
    <property type="entry name" value="PGAM"/>
    <property type="match status" value="1"/>
</dbReference>
<evidence type="ECO:0000256" key="3">
    <source>
        <dbReference type="PIRSR" id="PIRSR613078-2"/>
    </source>
</evidence>